<dbReference type="KEGG" id="seo:STM14_1528"/>
<evidence type="ECO:0000313" key="2">
    <source>
        <dbReference type="Proteomes" id="UP000002695"/>
    </source>
</evidence>
<keyword evidence="2" id="KW-1185">Reference proteome</keyword>
<evidence type="ECO:0000313" key="1">
    <source>
        <dbReference type="EMBL" id="ACY88007.1"/>
    </source>
</evidence>
<organism evidence="1 2">
    <name type="scientific">Salmonella typhimurium (strain 14028s / SGSC 2262)</name>
    <dbReference type="NCBI Taxonomy" id="588858"/>
    <lineage>
        <taxon>Bacteria</taxon>
        <taxon>Pseudomonadati</taxon>
        <taxon>Pseudomonadota</taxon>
        <taxon>Gammaproteobacteria</taxon>
        <taxon>Enterobacterales</taxon>
        <taxon>Enterobacteriaceae</taxon>
        <taxon>Salmonella</taxon>
    </lineage>
</organism>
<dbReference type="AlphaFoldDB" id="A0A0F6B0I0"/>
<reference evidence="1 2" key="1">
    <citation type="journal article" date="2010" name="J. Bacteriol.">
        <title>Short-term signatures of evolutionary change in the Salmonella enterica serovar typhimurium 14028 genome.</title>
        <authorList>
            <person name="Jarvik T."/>
            <person name="Smillie C."/>
            <person name="Groisman E.A."/>
            <person name="Ochman H."/>
        </authorList>
    </citation>
    <scope>NUCLEOTIDE SEQUENCE [LARGE SCALE GENOMIC DNA]</scope>
    <source>
        <strain evidence="2">14028s / SGSC 2262</strain>
    </source>
</reference>
<accession>A0A0F6B0I0</accession>
<proteinExistence type="predicted"/>
<sequence>MQTATKNQAPHVEASALLTNRGGVNPSLVYTLHTSSCLCVGYGLLGPSMGLALTGRRTRRSNLLPADLSFTPVI</sequence>
<dbReference type="Proteomes" id="UP000002695">
    <property type="component" value="Chromosome"/>
</dbReference>
<gene>
    <name evidence="1" type="ordered locus">STM14_1528</name>
</gene>
<dbReference type="EMBL" id="CP001363">
    <property type="protein sequence ID" value="ACY88007.1"/>
    <property type="molecule type" value="Genomic_DNA"/>
</dbReference>
<protein>
    <submittedName>
        <fullName evidence="1">Uncharacterized protein</fullName>
    </submittedName>
</protein>
<dbReference type="HOGENOM" id="CLU_2685727_0_0_6"/>
<name>A0A0F6B0I0_SALT1</name>